<organism evidence="2 3">
    <name type="scientific">Stenotrophomonas maltophilia</name>
    <name type="common">Pseudomonas maltophilia</name>
    <name type="synonym">Xanthomonas maltophilia</name>
    <dbReference type="NCBI Taxonomy" id="40324"/>
    <lineage>
        <taxon>Bacteria</taxon>
        <taxon>Pseudomonadati</taxon>
        <taxon>Pseudomonadota</taxon>
        <taxon>Gammaproteobacteria</taxon>
        <taxon>Lysobacterales</taxon>
        <taxon>Lysobacteraceae</taxon>
        <taxon>Stenotrophomonas</taxon>
        <taxon>Stenotrophomonas maltophilia group</taxon>
    </lineage>
</organism>
<gene>
    <name evidence="2" type="ORF">QEK83_000079</name>
</gene>
<proteinExistence type="predicted"/>
<evidence type="ECO:0000256" key="1">
    <source>
        <dbReference type="SAM" id="SignalP"/>
    </source>
</evidence>
<feature type="chain" id="PRO_5042560045" description="Secreted protein" evidence="1">
    <location>
        <begin position="18"/>
        <end position="117"/>
    </location>
</feature>
<dbReference type="Proteomes" id="UP001214521">
    <property type="component" value="Unassembled WGS sequence"/>
</dbReference>
<dbReference type="EMBL" id="ABLOMU010000001">
    <property type="protein sequence ID" value="EKT4439486.1"/>
    <property type="molecule type" value="Genomic_DNA"/>
</dbReference>
<protein>
    <recommendedName>
        <fullName evidence="4">Secreted protein</fullName>
    </recommendedName>
</protein>
<accession>A0AAI9FXN3</accession>
<reference evidence="2" key="1">
    <citation type="submission" date="2022-07" db="EMBL/GenBank/DDBJ databases">
        <authorList>
            <consortium name="Clinical and Environmental Microbiology Branch: Whole genome sequencing antimicrobial resistance pathogens in the healthcare setting"/>
        </authorList>
    </citation>
    <scope>NUCLEOTIDE SEQUENCE</scope>
    <source>
        <strain evidence="2">Stenotrophomonas_maltophilia_2021CK-00905</strain>
    </source>
</reference>
<evidence type="ECO:0008006" key="4">
    <source>
        <dbReference type="Google" id="ProtNLM"/>
    </source>
</evidence>
<evidence type="ECO:0000313" key="3">
    <source>
        <dbReference type="Proteomes" id="UP001214521"/>
    </source>
</evidence>
<dbReference type="AlphaFoldDB" id="A0AAI9FXN3"/>
<keyword evidence="1" id="KW-0732">Signal</keyword>
<sequence length="117" mass="12848">MKNFLFAATAVPLFAMGAQSTPMGAYLTVEQTCAYVSGSAAEFLQCDERAPVDEDCQGVFCEAVTLPVKISVERNTQAFDPDEMPMWCDRAQCWANTGPYVITMDYSGLRTQAVQVQ</sequence>
<name>A0AAI9FXN3_STEMA</name>
<comment type="caution">
    <text evidence="2">The sequence shown here is derived from an EMBL/GenBank/DDBJ whole genome shotgun (WGS) entry which is preliminary data.</text>
</comment>
<feature type="signal peptide" evidence="1">
    <location>
        <begin position="1"/>
        <end position="17"/>
    </location>
</feature>
<evidence type="ECO:0000313" key="2">
    <source>
        <dbReference type="EMBL" id="EKT4439486.1"/>
    </source>
</evidence>